<evidence type="ECO:0000313" key="1">
    <source>
        <dbReference type="EMBL" id="KTT96031.1"/>
    </source>
</evidence>
<sequence length="83" mass="9146">MARDHGAQIKDDALYEELRKQGQSKEKAARIANAKAKGSLDHNATHLEDRTKDDLLAEARRIGIAGRSKMNKDALIEAIRGHG</sequence>
<dbReference type="OrthoDB" id="215254at2"/>
<proteinExistence type="predicted"/>
<dbReference type="RefSeq" id="WP_058746526.1">
    <property type="nucleotide sequence ID" value="NZ_LDTF01000097.1"/>
</dbReference>
<evidence type="ECO:0000313" key="2">
    <source>
        <dbReference type="Proteomes" id="UP000073923"/>
    </source>
</evidence>
<dbReference type="EMBL" id="LDTF01000097">
    <property type="protein sequence ID" value="KTT96031.1"/>
    <property type="molecule type" value="Genomic_DNA"/>
</dbReference>
<dbReference type="AlphaFoldDB" id="A0A147ILB5"/>
<dbReference type="Proteomes" id="UP000073923">
    <property type="component" value="Unassembled WGS sequence"/>
</dbReference>
<dbReference type="Pfam" id="PF23855">
    <property type="entry name" value="DUF7218"/>
    <property type="match status" value="1"/>
</dbReference>
<dbReference type="InterPro" id="IPR055642">
    <property type="entry name" value="DUF7218"/>
</dbReference>
<comment type="caution">
    <text evidence="1">The sequence shown here is derived from an EMBL/GenBank/DDBJ whole genome shotgun (WGS) entry which is preliminary data.</text>
</comment>
<reference evidence="1 2" key="1">
    <citation type="journal article" date="2016" name="Front. Microbiol.">
        <title>Genomic Resource of Rice Seed Associated Bacteria.</title>
        <authorList>
            <person name="Midha S."/>
            <person name="Bansal K."/>
            <person name="Sharma S."/>
            <person name="Kumar N."/>
            <person name="Patil P.P."/>
            <person name="Chaudhry V."/>
            <person name="Patil P.B."/>
        </authorList>
    </citation>
    <scope>NUCLEOTIDE SEQUENCE [LARGE SCALE GENOMIC DNA]</scope>
    <source>
        <strain evidence="1 2">NS355</strain>
    </source>
</reference>
<protein>
    <submittedName>
        <fullName evidence="1">Rho termination factor</fullName>
    </submittedName>
</protein>
<organism evidence="1 2">
    <name type="scientific">Sphingomonas yabuuchiae</name>
    <dbReference type="NCBI Taxonomy" id="172044"/>
    <lineage>
        <taxon>Bacteria</taxon>
        <taxon>Pseudomonadati</taxon>
        <taxon>Pseudomonadota</taxon>
        <taxon>Alphaproteobacteria</taxon>
        <taxon>Sphingomonadales</taxon>
        <taxon>Sphingomonadaceae</taxon>
        <taxon>Sphingomonas</taxon>
    </lineage>
</organism>
<dbReference type="PATRIC" id="fig|172044.3.peg.3683"/>
<accession>A0A147ILB5</accession>
<name>A0A147ILB5_9SPHN</name>
<gene>
    <name evidence="1" type="ORF">NS355_15650</name>
</gene>